<accession>A0A1G2G4Y0</accession>
<dbReference type="EMBL" id="MHNN01000024">
    <property type="protein sequence ID" value="OGZ45112.1"/>
    <property type="molecule type" value="Genomic_DNA"/>
</dbReference>
<evidence type="ECO:0000313" key="3">
    <source>
        <dbReference type="Proteomes" id="UP000176576"/>
    </source>
</evidence>
<dbReference type="Proteomes" id="UP000176576">
    <property type="component" value="Unassembled WGS sequence"/>
</dbReference>
<evidence type="ECO:0000313" key="2">
    <source>
        <dbReference type="EMBL" id="OGZ45112.1"/>
    </source>
</evidence>
<gene>
    <name evidence="2" type="ORF">A3J54_04520</name>
</gene>
<evidence type="ECO:0000256" key="1">
    <source>
        <dbReference type="SAM" id="Phobius"/>
    </source>
</evidence>
<name>A0A1G2G4Y0_9BACT</name>
<reference evidence="2 3" key="1">
    <citation type="journal article" date="2016" name="Nat. Commun.">
        <title>Thousands of microbial genomes shed light on interconnected biogeochemical processes in an aquifer system.</title>
        <authorList>
            <person name="Anantharaman K."/>
            <person name="Brown C.T."/>
            <person name="Hug L.A."/>
            <person name="Sharon I."/>
            <person name="Castelle C.J."/>
            <person name="Probst A.J."/>
            <person name="Thomas B.C."/>
            <person name="Singh A."/>
            <person name="Wilkins M.J."/>
            <person name="Karaoz U."/>
            <person name="Brodie E.L."/>
            <person name="Williams K.H."/>
            <person name="Hubbard S.S."/>
            <person name="Banfield J.F."/>
        </authorList>
    </citation>
    <scope>NUCLEOTIDE SEQUENCE [LARGE SCALE GENOMIC DNA]</scope>
</reference>
<keyword evidence="1" id="KW-0472">Membrane</keyword>
<comment type="caution">
    <text evidence="2">The sequence shown here is derived from an EMBL/GenBank/DDBJ whole genome shotgun (WGS) entry which is preliminary data.</text>
</comment>
<dbReference type="AlphaFoldDB" id="A0A1G2G4Y0"/>
<protein>
    <submittedName>
        <fullName evidence="2">Uncharacterized protein</fullName>
    </submittedName>
</protein>
<keyword evidence="1" id="KW-0812">Transmembrane</keyword>
<feature type="transmembrane region" description="Helical" evidence="1">
    <location>
        <begin position="6"/>
        <end position="28"/>
    </location>
</feature>
<dbReference type="STRING" id="1802117.A3J54_04520"/>
<sequence>MELRSLKIVAGIGAISGMLLLGFFMFFWRKDVPLDDVAGGSLPLTQIEDIHSPQIGFKELFVPVVRPLEPAVSYIEGVFSNETPVTNISTTVLSPNEPRDNKKPLLSEEQIFDTLWPQSYRDALITLQDIMIRDGFMTELEKRSVITSDEQVYATLLTIADYALKQGWVESADFDQLRMGIQELERIIAGERANLRMSGKVSASVLLPGGQRINKTPQVKQDFFSMIIDGLKYSLTAQEANAQIPGVPGWHTTPDCYKDLAPNPLPGVSLWAFCCNCGLLCTPLGCAFIPDCGPFSAFCNVPLGCLNLMCLAWPNAEWDAFWNPLGTGICGCG</sequence>
<organism evidence="2 3">
    <name type="scientific">Candidatus Ryanbacteria bacterium RIFCSPHIGHO2_02_FULL_45_13b</name>
    <dbReference type="NCBI Taxonomy" id="1802117"/>
    <lineage>
        <taxon>Bacteria</taxon>
        <taxon>Candidatus Ryaniibacteriota</taxon>
    </lineage>
</organism>
<proteinExistence type="predicted"/>
<keyword evidence="1" id="KW-1133">Transmembrane helix</keyword>